<name>A0ABM0PNA3_PRUMU</name>
<feature type="compositionally biased region" description="Basic and acidic residues" evidence="1">
    <location>
        <begin position="89"/>
        <end position="106"/>
    </location>
</feature>
<feature type="compositionally biased region" description="Basic and acidic residues" evidence="1">
    <location>
        <begin position="49"/>
        <end position="61"/>
    </location>
</feature>
<feature type="compositionally biased region" description="Polar residues" evidence="1">
    <location>
        <begin position="108"/>
        <end position="118"/>
    </location>
</feature>
<feature type="region of interest" description="Disordered" evidence="1">
    <location>
        <begin position="26"/>
        <end position="287"/>
    </location>
</feature>
<dbReference type="PANTHER" id="PTHR34660">
    <property type="entry name" value="MYB-LIKE PROTEIN X"/>
    <property type="match status" value="1"/>
</dbReference>
<evidence type="ECO:0000313" key="2">
    <source>
        <dbReference type="Proteomes" id="UP000694861"/>
    </source>
</evidence>
<feature type="region of interest" description="Disordered" evidence="1">
    <location>
        <begin position="300"/>
        <end position="320"/>
    </location>
</feature>
<feature type="compositionally biased region" description="Basic residues" evidence="1">
    <location>
        <begin position="62"/>
        <end position="71"/>
    </location>
</feature>
<feature type="compositionally biased region" description="Polar residues" evidence="1">
    <location>
        <begin position="234"/>
        <end position="249"/>
    </location>
</feature>
<feature type="compositionally biased region" description="Basic and acidic residues" evidence="1">
    <location>
        <begin position="72"/>
        <end position="81"/>
    </location>
</feature>
<reference evidence="3" key="2">
    <citation type="submission" date="2025-08" db="UniProtKB">
        <authorList>
            <consortium name="RefSeq"/>
        </authorList>
    </citation>
    <scope>IDENTIFICATION</scope>
</reference>
<dbReference type="PANTHER" id="PTHR34660:SF9">
    <property type="entry name" value="DNA BINDING PROTEIN"/>
    <property type="match status" value="1"/>
</dbReference>
<proteinExistence type="predicted"/>
<evidence type="ECO:0000256" key="1">
    <source>
        <dbReference type="SAM" id="MobiDB-lite"/>
    </source>
</evidence>
<feature type="compositionally biased region" description="Polar residues" evidence="1">
    <location>
        <begin position="274"/>
        <end position="287"/>
    </location>
</feature>
<feature type="compositionally biased region" description="Basic residues" evidence="1">
    <location>
        <begin position="36"/>
        <end position="48"/>
    </location>
</feature>
<dbReference type="Proteomes" id="UP000694861">
    <property type="component" value="Linkage group LG8"/>
</dbReference>
<gene>
    <name evidence="3" type="primary">LOC103340406</name>
</gene>
<reference evidence="2" key="1">
    <citation type="journal article" date="2012" name="Nat. Commun.">
        <title>The genome of Prunus mume.</title>
        <authorList>
            <person name="Zhang Q."/>
            <person name="Chen W."/>
            <person name="Sun L."/>
            <person name="Zhao F."/>
            <person name="Huang B."/>
            <person name="Yang W."/>
            <person name="Tao Y."/>
            <person name="Wang J."/>
            <person name="Yuan Z."/>
            <person name="Fan G."/>
            <person name="Xing Z."/>
            <person name="Han C."/>
            <person name="Pan H."/>
            <person name="Zhong X."/>
            <person name="Shi W."/>
            <person name="Liang X."/>
            <person name="Du D."/>
            <person name="Sun F."/>
            <person name="Xu Z."/>
            <person name="Hao R."/>
            <person name="Lv T."/>
            <person name="Lv Y."/>
            <person name="Zheng Z."/>
            <person name="Sun M."/>
            <person name="Luo L."/>
            <person name="Cai M."/>
            <person name="Gao Y."/>
            <person name="Wang J."/>
            <person name="Yin Y."/>
            <person name="Xu X."/>
            <person name="Cheng T."/>
            <person name="Wang J."/>
        </authorList>
    </citation>
    <scope>NUCLEOTIDE SEQUENCE [LARGE SCALE GENOMIC DNA]</scope>
</reference>
<dbReference type="GeneID" id="103340406"/>
<dbReference type="RefSeq" id="XP_008242049.1">
    <property type="nucleotide sequence ID" value="XM_008243827.2"/>
</dbReference>
<sequence>MSRCFPYPSPGYVKKGINDEALIESIKLQREDVKAKKEKKREKKREKKEKKARENGELENKKHSHKKRHKDERHQEDEKGRDHGKKRKHEIENLDKSTLTEEHEHPVGSQNSSDSTVDSNKRPKQKSYLDGMHNSASIFRIRLPLQRHKDPEVLPREEQPCQLPIQKHKDPQMLPSLEQPSRLSLQRHKDPQVLPSQEQPSRLSLQRHKDPPVLPSQEQPSRLSLQRRKDPQVLPSQEQPSRLSLQRHTGPQMLPSQQQPSRLSLQRHKDPQVLPSQEQPCSASGRTDNAFVQGMHEAAPRQGRDEGQHPCSTFGNSGKEVPVGLGKEKLRATGSASLSITSKYIELIENWDQHPLLQSFPMDVDDQGWLFETKQNWSCGADERIFVSDSLSYGDSASWPCARQLPQLPKADIYALPFTVPF</sequence>
<feature type="compositionally biased region" description="Low complexity" evidence="1">
    <location>
        <begin position="251"/>
        <end position="264"/>
    </location>
</feature>
<protein>
    <submittedName>
        <fullName evidence="3">Mediator of RNA polymerase II transcription subunit 26</fullName>
    </submittedName>
</protein>
<accession>A0ABM0PNA3</accession>
<organism evidence="2 3">
    <name type="scientific">Prunus mume</name>
    <name type="common">Japanese apricot</name>
    <name type="synonym">Armeniaca mume</name>
    <dbReference type="NCBI Taxonomy" id="102107"/>
    <lineage>
        <taxon>Eukaryota</taxon>
        <taxon>Viridiplantae</taxon>
        <taxon>Streptophyta</taxon>
        <taxon>Embryophyta</taxon>
        <taxon>Tracheophyta</taxon>
        <taxon>Spermatophyta</taxon>
        <taxon>Magnoliopsida</taxon>
        <taxon>eudicotyledons</taxon>
        <taxon>Gunneridae</taxon>
        <taxon>Pentapetalae</taxon>
        <taxon>rosids</taxon>
        <taxon>fabids</taxon>
        <taxon>Rosales</taxon>
        <taxon>Rosaceae</taxon>
        <taxon>Amygdaloideae</taxon>
        <taxon>Amygdaleae</taxon>
        <taxon>Prunus</taxon>
    </lineage>
</organism>
<feature type="compositionally biased region" description="Polar residues" evidence="1">
    <location>
        <begin position="194"/>
        <end position="204"/>
    </location>
</feature>
<keyword evidence="2" id="KW-1185">Reference proteome</keyword>
<feature type="compositionally biased region" description="Basic and acidic residues" evidence="1">
    <location>
        <begin position="147"/>
        <end position="159"/>
    </location>
</feature>
<evidence type="ECO:0000313" key="3">
    <source>
        <dbReference type="RefSeq" id="XP_008242049.1"/>
    </source>
</evidence>